<comment type="caution">
    <text evidence="2">The sequence shown here is derived from an EMBL/GenBank/DDBJ whole genome shotgun (WGS) entry which is preliminary data.</text>
</comment>
<gene>
    <name evidence="2" type="ORF">FBEOM_3776</name>
</gene>
<name>A0A9P5AP39_9HYPO</name>
<keyword evidence="3" id="KW-1185">Reference proteome</keyword>
<feature type="region of interest" description="Disordered" evidence="1">
    <location>
        <begin position="271"/>
        <end position="304"/>
    </location>
</feature>
<dbReference type="OrthoDB" id="436496at2759"/>
<evidence type="ECO:0000256" key="1">
    <source>
        <dbReference type="SAM" id="MobiDB-lite"/>
    </source>
</evidence>
<reference evidence="2" key="1">
    <citation type="journal article" date="2017" name="Mycologia">
        <title>Fusarium algeriense, sp. nov., a novel toxigenic crown rot pathogen of durum wheat from Algeria is nested in the Fusarium burgessii species complex.</title>
        <authorList>
            <person name="Laraba I."/>
            <person name="Keddad A."/>
            <person name="Boureghda H."/>
            <person name="Abdallah N."/>
            <person name="Vaughan M.M."/>
            <person name="Proctor R.H."/>
            <person name="Busman M."/>
            <person name="O'Donnell K."/>
        </authorList>
    </citation>
    <scope>NUCLEOTIDE SEQUENCE</scope>
    <source>
        <strain evidence="2">NRRL 25174</strain>
    </source>
</reference>
<dbReference type="Proteomes" id="UP000730481">
    <property type="component" value="Unassembled WGS sequence"/>
</dbReference>
<reference evidence="2" key="2">
    <citation type="submission" date="2020-02" db="EMBL/GenBank/DDBJ databases">
        <title>Identification and distribution of gene clusters putatively required for synthesis of sphingolipid metabolism inhibitors in phylogenetically diverse species of the filamentous fungus Fusarium.</title>
        <authorList>
            <person name="Kim H.-S."/>
            <person name="Busman M."/>
            <person name="Brown D.W."/>
            <person name="Divon H."/>
            <person name="Uhlig S."/>
            <person name="Proctor R.H."/>
        </authorList>
    </citation>
    <scope>NUCLEOTIDE SEQUENCE</scope>
    <source>
        <strain evidence="2">NRRL 25174</strain>
    </source>
</reference>
<evidence type="ECO:0000313" key="3">
    <source>
        <dbReference type="Proteomes" id="UP000730481"/>
    </source>
</evidence>
<dbReference type="EMBL" id="PVQB02000148">
    <property type="protein sequence ID" value="KAF4342290.1"/>
    <property type="molecule type" value="Genomic_DNA"/>
</dbReference>
<dbReference type="AlphaFoldDB" id="A0A9P5AP39"/>
<evidence type="ECO:0000313" key="2">
    <source>
        <dbReference type="EMBL" id="KAF4342290.1"/>
    </source>
</evidence>
<protein>
    <submittedName>
        <fullName evidence="2">Uncharacterized protein</fullName>
    </submittedName>
</protein>
<accession>A0A9P5AP39</accession>
<organism evidence="2 3">
    <name type="scientific">Fusarium beomiforme</name>
    <dbReference type="NCBI Taxonomy" id="44412"/>
    <lineage>
        <taxon>Eukaryota</taxon>
        <taxon>Fungi</taxon>
        <taxon>Dikarya</taxon>
        <taxon>Ascomycota</taxon>
        <taxon>Pezizomycotina</taxon>
        <taxon>Sordariomycetes</taxon>
        <taxon>Hypocreomycetidae</taxon>
        <taxon>Hypocreales</taxon>
        <taxon>Nectriaceae</taxon>
        <taxon>Fusarium</taxon>
        <taxon>Fusarium burgessii species complex</taxon>
    </lineage>
</organism>
<sequence>MPSFEGIEVSIVTQPELTKLPEFPLSDTSYRRVLLSDNQLSRPSLAGPSRVRSRSQQLQKNSPRISVYIPSDPGSRFAIHYELHETSQLPRYLYFKVFMNGRNVVNCGVKTLKNTSGSITRSLCEPSERWKYKEGGMLLIRDGIEARCFSFLPHAFQSVAEDGGLIEVRIFRAKGRHRKLPALEGHRGQESYGIGSPSGGLIDSSEEAYYYDWILIDSKESPYISFHFHYRSLLNLRRLSLAPGPSELAGILIDMEHDIVENKSEEICSTIPTHVRDATKASSARKHRAASPSNSESDDASSVEEELYLPARTRRLTEIAPLKLRPKASARPLPEIPAKKPVDQGDVEKQVMDHEYTALSDIQEETEHTDLSITTSLPSLPDRCLSPCTIKARVLELNDCGIIPPQSALKRDTSSTILESLVNYSELPEQLQNRVLSASVGKMVCLETKQPEHSSEMRSIAAEAEHSFRTGWELNESDWMKGGV</sequence>
<proteinExistence type="predicted"/>